<protein>
    <submittedName>
        <fullName evidence="2">Uncharacterized protein</fullName>
    </submittedName>
</protein>
<gene>
    <name evidence="2" type="ORF">CVT26_003950</name>
</gene>
<accession>A0A409W251</accession>
<feature type="region of interest" description="Disordered" evidence="1">
    <location>
        <begin position="248"/>
        <end position="270"/>
    </location>
</feature>
<evidence type="ECO:0000256" key="1">
    <source>
        <dbReference type="SAM" id="MobiDB-lite"/>
    </source>
</evidence>
<feature type="region of interest" description="Disordered" evidence="1">
    <location>
        <begin position="209"/>
        <end position="236"/>
    </location>
</feature>
<feature type="compositionally biased region" description="Polar residues" evidence="1">
    <location>
        <begin position="1"/>
        <end position="12"/>
    </location>
</feature>
<dbReference type="EMBL" id="NHYE01005451">
    <property type="protein sequence ID" value="PPQ72553.1"/>
    <property type="molecule type" value="Genomic_DNA"/>
</dbReference>
<comment type="caution">
    <text evidence="2">The sequence shown here is derived from an EMBL/GenBank/DDBJ whole genome shotgun (WGS) entry which is preliminary data.</text>
</comment>
<keyword evidence="3" id="KW-1185">Reference proteome</keyword>
<dbReference type="InParanoid" id="A0A409W251"/>
<feature type="compositionally biased region" description="Polar residues" evidence="1">
    <location>
        <begin position="397"/>
        <end position="407"/>
    </location>
</feature>
<feature type="region of interest" description="Disordered" evidence="1">
    <location>
        <begin position="329"/>
        <end position="407"/>
    </location>
</feature>
<dbReference type="AlphaFoldDB" id="A0A409W251"/>
<dbReference type="OrthoDB" id="3362851at2759"/>
<sequence length="407" mass="43574">MDTSRTPLSPGSNKRRRVSPSEDPPMGSQSQQQTSLPSIRQLHPYLPSMPQHLSPDPGYSYSPTPTHYPSHLGQVESGTSHGAGAGLSWGARAHSARDTSGDDVDQRGPPKKKRRRQALSCTGFNHVLPARAEEKRLGVNGQSSNQEKYATKAEFDELKARFEQLAALVQRLLPSAATSLPYYQMGVQPAMPGVAGEAVQSYSSGASSSLGYTSLMPPPPQPPQQQQAYPQHMETSSPATNRYMKLEGTQSPTRHAHSSSSGVPSTSSPVISSALLNAPLPRHRPESSPSSAAATVKASPLSLASITSPYHPERSQHGQSKNFHAQTLTLGERLRPESEDPTTTFDKTSAASTAPPPQGSAPPSSYQIQPGPSRGVSDPSMRSVTLPTARDDDRTRMSSFQSGGRDR</sequence>
<feature type="region of interest" description="Disordered" evidence="1">
    <location>
        <begin position="1"/>
        <end position="119"/>
    </location>
</feature>
<feature type="compositionally biased region" description="Low complexity" evidence="1">
    <location>
        <begin position="258"/>
        <end position="270"/>
    </location>
</feature>
<dbReference type="STRING" id="231916.A0A409W251"/>
<evidence type="ECO:0000313" key="2">
    <source>
        <dbReference type="EMBL" id="PPQ72553.1"/>
    </source>
</evidence>
<reference evidence="2 3" key="1">
    <citation type="journal article" date="2018" name="Evol. Lett.">
        <title>Horizontal gene cluster transfer increased hallucinogenic mushroom diversity.</title>
        <authorList>
            <person name="Reynolds H.T."/>
            <person name="Vijayakumar V."/>
            <person name="Gluck-Thaler E."/>
            <person name="Korotkin H.B."/>
            <person name="Matheny P.B."/>
            <person name="Slot J.C."/>
        </authorList>
    </citation>
    <scope>NUCLEOTIDE SEQUENCE [LARGE SCALE GENOMIC DNA]</scope>
    <source>
        <strain evidence="2 3">SRW20</strain>
    </source>
</reference>
<name>A0A409W251_9AGAR</name>
<organism evidence="2 3">
    <name type="scientific">Gymnopilus dilepis</name>
    <dbReference type="NCBI Taxonomy" id="231916"/>
    <lineage>
        <taxon>Eukaryota</taxon>
        <taxon>Fungi</taxon>
        <taxon>Dikarya</taxon>
        <taxon>Basidiomycota</taxon>
        <taxon>Agaricomycotina</taxon>
        <taxon>Agaricomycetes</taxon>
        <taxon>Agaricomycetidae</taxon>
        <taxon>Agaricales</taxon>
        <taxon>Agaricineae</taxon>
        <taxon>Hymenogastraceae</taxon>
        <taxon>Gymnopilus</taxon>
    </lineage>
</organism>
<proteinExistence type="predicted"/>
<feature type="compositionally biased region" description="Polar residues" evidence="1">
    <location>
        <begin position="27"/>
        <end position="38"/>
    </location>
</feature>
<evidence type="ECO:0000313" key="3">
    <source>
        <dbReference type="Proteomes" id="UP000284706"/>
    </source>
</evidence>
<feature type="compositionally biased region" description="Basic and acidic residues" evidence="1">
    <location>
        <begin position="95"/>
        <end position="108"/>
    </location>
</feature>
<dbReference type="Proteomes" id="UP000284706">
    <property type="component" value="Unassembled WGS sequence"/>
</dbReference>